<keyword evidence="4" id="KW-0808">Transferase</keyword>
<evidence type="ECO:0000256" key="1">
    <source>
        <dbReference type="ARBA" id="ARBA00000085"/>
    </source>
</evidence>
<protein>
    <recommendedName>
        <fullName evidence="2">histidine kinase</fullName>
        <ecNumber evidence="2">2.7.13.3</ecNumber>
    </recommendedName>
</protein>
<dbReference type="InterPro" id="IPR004358">
    <property type="entry name" value="Sig_transdc_His_kin-like_C"/>
</dbReference>
<gene>
    <name evidence="7" type="ORF">AVDCRST_MAG59-1459</name>
</gene>
<name>A0A6J4UDH6_9BACT</name>
<evidence type="ECO:0000256" key="2">
    <source>
        <dbReference type="ARBA" id="ARBA00012438"/>
    </source>
</evidence>
<dbReference type="EMBL" id="CADCWF010000089">
    <property type="protein sequence ID" value="CAA9547524.1"/>
    <property type="molecule type" value="Genomic_DNA"/>
</dbReference>
<proteinExistence type="predicted"/>
<sequence>MAEEVERLRTLAPERDFRFDLERGLPAGDAVSDRVAQIVVNLVGNAIKYSSGGGPIAITTARAGNAARLDIADEGISIPAEVLPTVFDHYRRVERGAARAVRGSGLGLSIVRQLAHLHRGQAWDDSEEGAGSVFHVTLPLAVPE</sequence>
<evidence type="ECO:0000256" key="3">
    <source>
        <dbReference type="ARBA" id="ARBA00022553"/>
    </source>
</evidence>
<dbReference type="PANTHER" id="PTHR43547:SF2">
    <property type="entry name" value="HYBRID SIGNAL TRANSDUCTION HISTIDINE KINASE C"/>
    <property type="match status" value="1"/>
</dbReference>
<dbReference type="InterPro" id="IPR003594">
    <property type="entry name" value="HATPase_dom"/>
</dbReference>
<dbReference type="FunFam" id="3.30.565.10:FF:000006">
    <property type="entry name" value="Sensor histidine kinase WalK"/>
    <property type="match status" value="1"/>
</dbReference>
<dbReference type="SMART" id="SM00387">
    <property type="entry name" value="HATPase_c"/>
    <property type="match status" value="1"/>
</dbReference>
<keyword evidence="3" id="KW-0597">Phosphoprotein</keyword>
<dbReference type="Pfam" id="PF02518">
    <property type="entry name" value="HATPase_c"/>
    <property type="match status" value="1"/>
</dbReference>
<dbReference type="PRINTS" id="PR00344">
    <property type="entry name" value="BCTRLSENSOR"/>
</dbReference>
<dbReference type="AlphaFoldDB" id="A0A6J4UDH6"/>
<evidence type="ECO:0000313" key="7">
    <source>
        <dbReference type="EMBL" id="CAA9547524.1"/>
    </source>
</evidence>
<evidence type="ECO:0000259" key="6">
    <source>
        <dbReference type="PROSITE" id="PS50109"/>
    </source>
</evidence>
<dbReference type="EC" id="2.7.13.3" evidence="2"/>
<comment type="catalytic activity">
    <reaction evidence="1">
        <text>ATP + protein L-histidine = ADP + protein N-phospho-L-histidine.</text>
        <dbReference type="EC" id="2.7.13.3"/>
    </reaction>
</comment>
<dbReference type="CDD" id="cd00075">
    <property type="entry name" value="HATPase"/>
    <property type="match status" value="1"/>
</dbReference>
<dbReference type="InterPro" id="IPR036890">
    <property type="entry name" value="HATPase_C_sf"/>
</dbReference>
<reference evidence="7" key="1">
    <citation type="submission" date="2020-02" db="EMBL/GenBank/DDBJ databases">
        <authorList>
            <person name="Meier V. D."/>
        </authorList>
    </citation>
    <scope>NUCLEOTIDE SEQUENCE</scope>
    <source>
        <strain evidence="7">AVDCRST_MAG59</strain>
    </source>
</reference>
<dbReference type="Gene3D" id="3.30.565.10">
    <property type="entry name" value="Histidine kinase-like ATPase, C-terminal domain"/>
    <property type="match status" value="1"/>
</dbReference>
<dbReference type="PANTHER" id="PTHR43547">
    <property type="entry name" value="TWO-COMPONENT HISTIDINE KINASE"/>
    <property type="match status" value="1"/>
</dbReference>
<evidence type="ECO:0000256" key="4">
    <source>
        <dbReference type="ARBA" id="ARBA00022679"/>
    </source>
</evidence>
<dbReference type="GO" id="GO:0000155">
    <property type="term" value="F:phosphorelay sensor kinase activity"/>
    <property type="evidence" value="ECO:0007669"/>
    <property type="project" value="TreeGrafter"/>
</dbReference>
<feature type="domain" description="Histidine kinase" evidence="6">
    <location>
        <begin position="1"/>
        <end position="142"/>
    </location>
</feature>
<dbReference type="SUPFAM" id="SSF55874">
    <property type="entry name" value="ATPase domain of HSP90 chaperone/DNA topoisomerase II/histidine kinase"/>
    <property type="match status" value="1"/>
</dbReference>
<dbReference type="InterPro" id="IPR005467">
    <property type="entry name" value="His_kinase_dom"/>
</dbReference>
<keyword evidence="5" id="KW-0418">Kinase</keyword>
<accession>A0A6J4UDH6</accession>
<organism evidence="7">
    <name type="scientific">uncultured Thermomicrobiales bacterium</name>
    <dbReference type="NCBI Taxonomy" id="1645740"/>
    <lineage>
        <taxon>Bacteria</taxon>
        <taxon>Pseudomonadati</taxon>
        <taxon>Thermomicrobiota</taxon>
        <taxon>Thermomicrobia</taxon>
        <taxon>Thermomicrobiales</taxon>
        <taxon>environmental samples</taxon>
    </lineage>
</organism>
<evidence type="ECO:0000256" key="5">
    <source>
        <dbReference type="ARBA" id="ARBA00022777"/>
    </source>
</evidence>
<dbReference type="PROSITE" id="PS50109">
    <property type="entry name" value="HIS_KIN"/>
    <property type="match status" value="1"/>
</dbReference>